<evidence type="ECO:0000256" key="2">
    <source>
        <dbReference type="ARBA" id="ARBA00009183"/>
    </source>
</evidence>
<dbReference type="EMBL" id="BDDD01001164">
    <property type="protein sequence ID" value="GAV73907.1"/>
    <property type="molecule type" value="Genomic_DNA"/>
</dbReference>
<keyword evidence="4 7" id="KW-0274">FAD</keyword>
<dbReference type="InterPro" id="IPR050346">
    <property type="entry name" value="FMO-like"/>
</dbReference>
<dbReference type="PANTHER" id="PTHR23023">
    <property type="entry name" value="DIMETHYLANILINE MONOOXYGENASE"/>
    <property type="match status" value="1"/>
</dbReference>
<dbReference type="GO" id="GO:0050660">
    <property type="term" value="F:flavin adenine dinucleotide binding"/>
    <property type="evidence" value="ECO:0007669"/>
    <property type="project" value="InterPro"/>
</dbReference>
<dbReference type="GO" id="GO:0050661">
    <property type="term" value="F:NADP binding"/>
    <property type="evidence" value="ECO:0007669"/>
    <property type="project" value="InterPro"/>
</dbReference>
<keyword evidence="6 7" id="KW-0560">Oxidoreductase</keyword>
<evidence type="ECO:0000256" key="6">
    <source>
        <dbReference type="ARBA" id="ARBA00023002"/>
    </source>
</evidence>
<evidence type="ECO:0000256" key="5">
    <source>
        <dbReference type="ARBA" id="ARBA00022857"/>
    </source>
</evidence>
<name>A0A1Q3C0Y1_CEPFO</name>
<evidence type="ECO:0000313" key="9">
    <source>
        <dbReference type="Proteomes" id="UP000187406"/>
    </source>
</evidence>
<dbReference type="Pfam" id="PF00743">
    <property type="entry name" value="FMO-like"/>
    <property type="match status" value="1"/>
</dbReference>
<evidence type="ECO:0000256" key="4">
    <source>
        <dbReference type="ARBA" id="ARBA00022827"/>
    </source>
</evidence>
<gene>
    <name evidence="8" type="ORF">CFOL_v3_17390</name>
</gene>
<keyword evidence="5" id="KW-0521">NADP</keyword>
<reference evidence="9" key="1">
    <citation type="submission" date="2016-04" db="EMBL/GenBank/DDBJ databases">
        <title>Cephalotus genome sequencing.</title>
        <authorList>
            <person name="Fukushima K."/>
            <person name="Hasebe M."/>
            <person name="Fang X."/>
        </authorList>
    </citation>
    <scope>NUCLEOTIDE SEQUENCE [LARGE SCALE GENOMIC DNA]</scope>
    <source>
        <strain evidence="9">cv. St1</strain>
    </source>
</reference>
<dbReference type="FunFam" id="3.50.50.60:FF:000169">
    <property type="entry name" value="Flavin-containing monooxygenase"/>
    <property type="match status" value="1"/>
</dbReference>
<organism evidence="8 9">
    <name type="scientific">Cephalotus follicularis</name>
    <name type="common">Albany pitcher plant</name>
    <dbReference type="NCBI Taxonomy" id="3775"/>
    <lineage>
        <taxon>Eukaryota</taxon>
        <taxon>Viridiplantae</taxon>
        <taxon>Streptophyta</taxon>
        <taxon>Embryophyta</taxon>
        <taxon>Tracheophyta</taxon>
        <taxon>Spermatophyta</taxon>
        <taxon>Magnoliopsida</taxon>
        <taxon>eudicotyledons</taxon>
        <taxon>Gunneridae</taxon>
        <taxon>Pentapetalae</taxon>
        <taxon>rosids</taxon>
        <taxon>fabids</taxon>
        <taxon>Oxalidales</taxon>
        <taxon>Cephalotaceae</taxon>
        <taxon>Cephalotus</taxon>
    </lineage>
</organism>
<dbReference type="OrthoDB" id="66881at2759"/>
<dbReference type="STRING" id="3775.A0A1Q3C0Y1"/>
<dbReference type="InterPro" id="IPR000960">
    <property type="entry name" value="Flavin_mOase"/>
</dbReference>
<dbReference type="AlphaFoldDB" id="A0A1Q3C0Y1"/>
<keyword evidence="9" id="KW-1185">Reference proteome</keyword>
<dbReference type="InParanoid" id="A0A1Q3C0Y1"/>
<comment type="caution">
    <text evidence="8">The sequence shown here is derived from an EMBL/GenBank/DDBJ whole genome shotgun (WGS) entry which is preliminary data.</text>
</comment>
<evidence type="ECO:0000313" key="8">
    <source>
        <dbReference type="EMBL" id="GAV73907.1"/>
    </source>
</evidence>
<dbReference type="Gene3D" id="3.50.50.60">
    <property type="entry name" value="FAD/NAD(P)-binding domain"/>
    <property type="match status" value="2"/>
</dbReference>
<dbReference type="InterPro" id="IPR036188">
    <property type="entry name" value="FAD/NAD-bd_sf"/>
</dbReference>
<comment type="cofactor">
    <cofactor evidence="1 7">
        <name>FAD</name>
        <dbReference type="ChEBI" id="CHEBI:57692"/>
    </cofactor>
</comment>
<dbReference type="Proteomes" id="UP000187406">
    <property type="component" value="Unassembled WGS sequence"/>
</dbReference>
<keyword evidence="7" id="KW-0503">Monooxygenase</keyword>
<dbReference type="PROSITE" id="PS51257">
    <property type="entry name" value="PROKAR_LIPOPROTEIN"/>
    <property type="match status" value="1"/>
</dbReference>
<evidence type="ECO:0000256" key="7">
    <source>
        <dbReference type="RuleBase" id="RU361177"/>
    </source>
</evidence>
<evidence type="ECO:0000256" key="3">
    <source>
        <dbReference type="ARBA" id="ARBA00022630"/>
    </source>
</evidence>
<protein>
    <recommendedName>
        <fullName evidence="7">Flavin-containing monooxygenase</fullName>
        <ecNumber evidence="7">1.-.-.-</ecNumber>
    </recommendedName>
</protein>
<dbReference type="InterPro" id="IPR020946">
    <property type="entry name" value="Flavin_mOase-like"/>
</dbReference>
<dbReference type="SUPFAM" id="SSF51905">
    <property type="entry name" value="FAD/NAD(P)-binding domain"/>
    <property type="match status" value="2"/>
</dbReference>
<accession>A0A1Q3C0Y1</accession>
<evidence type="ECO:0000256" key="1">
    <source>
        <dbReference type="ARBA" id="ARBA00001974"/>
    </source>
</evidence>
<sequence length="520" mass="59464">MEKQVAIIGAGLSGLLACKYIIEKGFNPIVFEAEECIGGVWSHTMESTRLQNMRFTYQFSDFPWPPSIKDLYPTHTQVMEYFKSYAQNFGLYRHIKFNSKVIGIDYVGETEEEMQSWDLWGGTSKPFGSKGKWHIRVQDTRSCNIEVYQVEFIILCIGQFSGLPNIPEFPPNEGPEVFSGKVMHAIDYSAMDKSSTEDLIRNKRITIIGSNKSAVDIASECARANGAKCPCTMIQRSVRWFLPCDIQSGFIIGFLYFNRFAEMLVHKPGESFPLSFLATLLAPLRWGTSKLVESYLRWKLPLKKYGMIPKCSFFQNLSSCQIAMLPDKFYDQVEEGSIILKKSQSFSFCKEGLIINGEAQPLEADTVIFATGYKGDEKLKNIFQSPFFQRCIMGSPSTAVPLYRQILHPRIPQLAIIGYSENLSALCTFEVRCQWLAQFLDGEFELPNIKYMEKEVTIWGNHFKRYTGKYFRRSCVGNIHIWHNDILCKDMGCNPRRKKGFLAELFEPYSPTDYADLSGK</sequence>
<dbReference type="PIRSF" id="PIRSF000332">
    <property type="entry name" value="FMO"/>
    <property type="match status" value="1"/>
</dbReference>
<dbReference type="GO" id="GO:0004499">
    <property type="term" value="F:N,N-dimethylaniline monooxygenase activity"/>
    <property type="evidence" value="ECO:0007669"/>
    <property type="project" value="InterPro"/>
</dbReference>
<keyword evidence="3 7" id="KW-0285">Flavoprotein</keyword>
<dbReference type="FunFam" id="3.50.50.60:FF:000167">
    <property type="entry name" value="Flavin-containing monooxygenase"/>
    <property type="match status" value="1"/>
</dbReference>
<comment type="similarity">
    <text evidence="2 7">Belongs to the FMO family.</text>
</comment>
<proteinExistence type="inferred from homology"/>
<dbReference type="EC" id="1.-.-.-" evidence="7"/>